<comment type="caution">
    <text evidence="1">The sequence shown here is derived from an EMBL/GenBank/DDBJ whole genome shotgun (WGS) entry which is preliminary data.</text>
</comment>
<keyword evidence="2" id="KW-1185">Reference proteome</keyword>
<organism evidence="1 2">
    <name type="scientific">Taxus chinensis</name>
    <name type="common">Chinese yew</name>
    <name type="synonym">Taxus wallichiana var. chinensis</name>
    <dbReference type="NCBI Taxonomy" id="29808"/>
    <lineage>
        <taxon>Eukaryota</taxon>
        <taxon>Viridiplantae</taxon>
        <taxon>Streptophyta</taxon>
        <taxon>Embryophyta</taxon>
        <taxon>Tracheophyta</taxon>
        <taxon>Spermatophyta</taxon>
        <taxon>Pinopsida</taxon>
        <taxon>Pinidae</taxon>
        <taxon>Conifers II</taxon>
        <taxon>Cupressales</taxon>
        <taxon>Taxaceae</taxon>
        <taxon>Taxus</taxon>
    </lineage>
</organism>
<dbReference type="EMBL" id="JAHRHJ020000009">
    <property type="protein sequence ID" value="KAH9299939.1"/>
    <property type="molecule type" value="Genomic_DNA"/>
</dbReference>
<evidence type="ECO:0008006" key="3">
    <source>
        <dbReference type="Google" id="ProtNLM"/>
    </source>
</evidence>
<proteinExistence type="predicted"/>
<gene>
    <name evidence="1" type="ORF">KI387_011522</name>
</gene>
<evidence type="ECO:0000313" key="2">
    <source>
        <dbReference type="Proteomes" id="UP000824469"/>
    </source>
</evidence>
<name>A0AA38CNT6_TAXCH</name>
<reference evidence="1 2" key="1">
    <citation type="journal article" date="2021" name="Nat. Plants">
        <title>The Taxus genome provides insights into paclitaxel biosynthesis.</title>
        <authorList>
            <person name="Xiong X."/>
            <person name="Gou J."/>
            <person name="Liao Q."/>
            <person name="Li Y."/>
            <person name="Zhou Q."/>
            <person name="Bi G."/>
            <person name="Li C."/>
            <person name="Du R."/>
            <person name="Wang X."/>
            <person name="Sun T."/>
            <person name="Guo L."/>
            <person name="Liang H."/>
            <person name="Lu P."/>
            <person name="Wu Y."/>
            <person name="Zhang Z."/>
            <person name="Ro D.K."/>
            <person name="Shang Y."/>
            <person name="Huang S."/>
            <person name="Yan J."/>
        </authorList>
    </citation>
    <scope>NUCLEOTIDE SEQUENCE [LARGE SCALE GENOMIC DNA]</scope>
    <source>
        <strain evidence="1">Ta-2019</strain>
    </source>
</reference>
<accession>A0AA38CNT6</accession>
<evidence type="ECO:0000313" key="1">
    <source>
        <dbReference type="EMBL" id="KAH9299939.1"/>
    </source>
</evidence>
<dbReference type="Proteomes" id="UP000824469">
    <property type="component" value="Unassembled WGS sequence"/>
</dbReference>
<protein>
    <recommendedName>
        <fullName evidence="3">Retrotransposon gag domain-containing protein</fullName>
    </recommendedName>
</protein>
<sequence length="284" mass="33088">MKLQSAIETRKRGFIPRDDVSDVEEEVVAWKAPEGGMRKVVPTQGCMDDKEKILFRAMSKTGRGVQMEVPWSFGTLNAEELIDWLAKMENYFEFNRGCRREQDVDSVNQVERSCCLMVEEVQLERNRKGKDNITHRECMDAKLKGKFFLGDYQLDLLKKLQNLQQNELSVKEYTWEFYKITIQVGHSKMDQVKAAQDVGLQDFECLHVHKEDGRRKDGSVHITQVEEESVTSIHHIIKPEKGRIFDHGKENLEDYGRRGWVAPREATHFLDKVQDQREMQHSGT</sequence>
<dbReference type="AlphaFoldDB" id="A0AA38CNT6"/>